<reference evidence="1" key="1">
    <citation type="submission" date="2014-09" db="EMBL/GenBank/DDBJ databases">
        <authorList>
            <person name="Magalhaes I.L.F."/>
            <person name="Oliveira U."/>
            <person name="Santos F.R."/>
            <person name="Vidigal T.H.D.A."/>
            <person name="Brescovit A.D."/>
            <person name="Santos A.J."/>
        </authorList>
    </citation>
    <scope>NUCLEOTIDE SEQUENCE</scope>
    <source>
        <tissue evidence="1">Shoot tissue taken approximately 20 cm above the soil surface</tissue>
    </source>
</reference>
<dbReference type="AlphaFoldDB" id="A0A0A9EUP0"/>
<reference evidence="1" key="2">
    <citation type="journal article" date="2015" name="Data Brief">
        <title>Shoot transcriptome of the giant reed, Arundo donax.</title>
        <authorList>
            <person name="Barrero R.A."/>
            <person name="Guerrero F.D."/>
            <person name="Moolhuijzen P."/>
            <person name="Goolsby J.A."/>
            <person name="Tidwell J."/>
            <person name="Bellgard S.E."/>
            <person name="Bellgard M.I."/>
        </authorList>
    </citation>
    <scope>NUCLEOTIDE SEQUENCE</scope>
    <source>
        <tissue evidence="1">Shoot tissue taken approximately 20 cm above the soil surface</tissue>
    </source>
</reference>
<name>A0A0A9EUP0_ARUDO</name>
<accession>A0A0A9EUP0</accession>
<sequence>MELLDLCLFCCLHSSRLSALLHLLPFHVRAVAALGCSIQQSRGVVHRRQRGQPEHTS</sequence>
<dbReference type="EMBL" id="GBRH01194084">
    <property type="protein sequence ID" value="JAE03812.1"/>
    <property type="molecule type" value="Transcribed_RNA"/>
</dbReference>
<protein>
    <submittedName>
        <fullName evidence="1">Uncharacterized protein</fullName>
    </submittedName>
</protein>
<organism evidence="1">
    <name type="scientific">Arundo donax</name>
    <name type="common">Giant reed</name>
    <name type="synonym">Donax arundinaceus</name>
    <dbReference type="NCBI Taxonomy" id="35708"/>
    <lineage>
        <taxon>Eukaryota</taxon>
        <taxon>Viridiplantae</taxon>
        <taxon>Streptophyta</taxon>
        <taxon>Embryophyta</taxon>
        <taxon>Tracheophyta</taxon>
        <taxon>Spermatophyta</taxon>
        <taxon>Magnoliopsida</taxon>
        <taxon>Liliopsida</taxon>
        <taxon>Poales</taxon>
        <taxon>Poaceae</taxon>
        <taxon>PACMAD clade</taxon>
        <taxon>Arundinoideae</taxon>
        <taxon>Arundineae</taxon>
        <taxon>Arundo</taxon>
    </lineage>
</organism>
<evidence type="ECO:0000313" key="1">
    <source>
        <dbReference type="EMBL" id="JAE03812.1"/>
    </source>
</evidence>
<proteinExistence type="predicted"/>